<evidence type="ECO:0000256" key="1">
    <source>
        <dbReference type="SAM" id="Phobius"/>
    </source>
</evidence>
<evidence type="ECO:0000313" key="3">
    <source>
        <dbReference type="Proteomes" id="UP000036756"/>
    </source>
</evidence>
<dbReference type="RefSeq" id="WP_048570588.1">
    <property type="nucleotide sequence ID" value="NZ_LFVU01000026.1"/>
</dbReference>
<reference evidence="2 3" key="1">
    <citation type="submission" date="2015-06" db="EMBL/GenBank/DDBJ databases">
        <title>Draft genome sequence of the purine-degrading Clostridium cylindrosporum HC-1 (DSM 605).</title>
        <authorList>
            <person name="Poehlein A."/>
            <person name="Schiel-Bengelsdorf B."/>
            <person name="Bengelsdorf F."/>
            <person name="Daniel R."/>
            <person name="Duerre P."/>
        </authorList>
    </citation>
    <scope>NUCLEOTIDE SEQUENCE [LARGE SCALE GENOMIC DNA]</scope>
    <source>
        <strain evidence="2 3">DSM 605</strain>
    </source>
</reference>
<dbReference type="AlphaFoldDB" id="A0A0J8D7T7"/>
<feature type="transmembrane region" description="Helical" evidence="1">
    <location>
        <begin position="6"/>
        <end position="23"/>
    </location>
</feature>
<keyword evidence="1" id="KW-0812">Transmembrane</keyword>
<feature type="transmembrane region" description="Helical" evidence="1">
    <location>
        <begin position="35"/>
        <end position="53"/>
    </location>
</feature>
<accession>A0A0J8D7T7</accession>
<evidence type="ECO:0000313" key="2">
    <source>
        <dbReference type="EMBL" id="KMT21947.1"/>
    </source>
</evidence>
<feature type="transmembrane region" description="Helical" evidence="1">
    <location>
        <begin position="59"/>
        <end position="78"/>
    </location>
</feature>
<keyword evidence="1" id="KW-0472">Membrane</keyword>
<proteinExistence type="predicted"/>
<dbReference type="STRING" id="1121307.CLCY_3c02180"/>
<gene>
    <name evidence="2" type="ORF">CLCY_3c02180</name>
</gene>
<sequence>MKRNRIIYLIASIIVIILGLMSRKINSLPNFIKTYSGDVLWALMVFLLISLIFNKRSTLFNAVCAIVFSYGIEISQLYHSPWIDSIRATMLGGLVLGFGFLYSDLLCYIFGIALGIVLDKLLSANK</sequence>
<dbReference type="PATRIC" id="fig|1121307.3.peg.1571"/>
<evidence type="ECO:0008006" key="4">
    <source>
        <dbReference type="Google" id="ProtNLM"/>
    </source>
</evidence>
<comment type="caution">
    <text evidence="2">The sequence shown here is derived from an EMBL/GenBank/DDBJ whole genome shotgun (WGS) entry which is preliminary data.</text>
</comment>
<keyword evidence="1" id="KW-1133">Transmembrane helix</keyword>
<name>A0A0J8D7T7_CLOCY</name>
<dbReference type="OrthoDB" id="5360192at2"/>
<protein>
    <recommendedName>
        <fullName evidence="4">DUF2809 domain-containing protein</fullName>
    </recommendedName>
</protein>
<dbReference type="EMBL" id="LFVU01000026">
    <property type="protein sequence ID" value="KMT21947.1"/>
    <property type="molecule type" value="Genomic_DNA"/>
</dbReference>
<dbReference type="InterPro" id="IPR021257">
    <property type="entry name" value="DUF2809"/>
</dbReference>
<feature type="transmembrane region" description="Helical" evidence="1">
    <location>
        <begin position="90"/>
        <end position="118"/>
    </location>
</feature>
<dbReference type="Proteomes" id="UP000036756">
    <property type="component" value="Unassembled WGS sequence"/>
</dbReference>
<keyword evidence="3" id="KW-1185">Reference proteome</keyword>
<dbReference type="Pfam" id="PF10990">
    <property type="entry name" value="DUF2809"/>
    <property type="match status" value="1"/>
</dbReference>
<organism evidence="2 3">
    <name type="scientific">Clostridium cylindrosporum DSM 605</name>
    <dbReference type="NCBI Taxonomy" id="1121307"/>
    <lineage>
        <taxon>Bacteria</taxon>
        <taxon>Bacillati</taxon>
        <taxon>Bacillota</taxon>
        <taxon>Clostridia</taxon>
        <taxon>Eubacteriales</taxon>
        <taxon>Clostridiaceae</taxon>
        <taxon>Clostridium</taxon>
    </lineage>
</organism>